<feature type="compositionally biased region" description="Basic residues" evidence="1">
    <location>
        <begin position="168"/>
        <end position="177"/>
    </location>
</feature>
<feature type="compositionally biased region" description="Basic and acidic residues" evidence="1">
    <location>
        <begin position="119"/>
        <end position="132"/>
    </location>
</feature>
<sequence length="209" mass="23093">MDKEHNTLDRPGISIRARSAIAPLDKRGAPIAPNKEPYNRPKLPRMEATQQARAHSDAPRPSPGMIHPGEGVAKGQGEVDCGKTKAHDDEVLLDHQSSNNNNAPPRIGGKGKHTRRLRERSLSENPHTREPNYRPGYDLTPSDSSPERSPVRENRPVHKGKVTSQSISHHRDKHTKGHRGDTRQAKVHVPPDHSTRRDAGGSSNADLQK</sequence>
<reference evidence="2 3" key="1">
    <citation type="submission" date="2024-01" db="EMBL/GenBank/DDBJ databases">
        <title>The complete chloroplast genome sequence of Lithospermum erythrorhizon: insights into the phylogenetic relationship among Boraginaceae species and the maternal lineages of purple gromwells.</title>
        <authorList>
            <person name="Okada T."/>
            <person name="Watanabe K."/>
        </authorList>
    </citation>
    <scope>NUCLEOTIDE SEQUENCE [LARGE SCALE GENOMIC DNA]</scope>
</reference>
<name>A0AAV3RTP7_LITER</name>
<keyword evidence="3" id="KW-1185">Reference proteome</keyword>
<feature type="compositionally biased region" description="Basic and acidic residues" evidence="1">
    <location>
        <begin position="178"/>
        <end position="199"/>
    </location>
</feature>
<gene>
    <name evidence="2" type="ORF">LIER_31048</name>
</gene>
<feature type="region of interest" description="Disordered" evidence="1">
    <location>
        <begin position="1"/>
        <end position="209"/>
    </location>
</feature>
<dbReference type="Proteomes" id="UP001454036">
    <property type="component" value="Unassembled WGS sequence"/>
</dbReference>
<dbReference type="EMBL" id="BAABME010011386">
    <property type="protein sequence ID" value="GAA0183677.1"/>
    <property type="molecule type" value="Genomic_DNA"/>
</dbReference>
<feature type="compositionally biased region" description="Basic residues" evidence="1">
    <location>
        <begin position="109"/>
        <end position="118"/>
    </location>
</feature>
<feature type="compositionally biased region" description="Basic and acidic residues" evidence="1">
    <location>
        <begin position="145"/>
        <end position="156"/>
    </location>
</feature>
<evidence type="ECO:0000313" key="3">
    <source>
        <dbReference type="Proteomes" id="UP001454036"/>
    </source>
</evidence>
<comment type="caution">
    <text evidence="2">The sequence shown here is derived from an EMBL/GenBank/DDBJ whole genome shotgun (WGS) entry which is preliminary data.</text>
</comment>
<feature type="compositionally biased region" description="Basic and acidic residues" evidence="1">
    <location>
        <begin position="80"/>
        <end position="93"/>
    </location>
</feature>
<accession>A0AAV3RTP7</accession>
<protein>
    <submittedName>
        <fullName evidence="2">Uncharacterized protein</fullName>
    </submittedName>
</protein>
<evidence type="ECO:0000313" key="2">
    <source>
        <dbReference type="EMBL" id="GAA0183677.1"/>
    </source>
</evidence>
<organism evidence="2 3">
    <name type="scientific">Lithospermum erythrorhizon</name>
    <name type="common">Purple gromwell</name>
    <name type="synonym">Lithospermum officinale var. erythrorhizon</name>
    <dbReference type="NCBI Taxonomy" id="34254"/>
    <lineage>
        <taxon>Eukaryota</taxon>
        <taxon>Viridiplantae</taxon>
        <taxon>Streptophyta</taxon>
        <taxon>Embryophyta</taxon>
        <taxon>Tracheophyta</taxon>
        <taxon>Spermatophyta</taxon>
        <taxon>Magnoliopsida</taxon>
        <taxon>eudicotyledons</taxon>
        <taxon>Gunneridae</taxon>
        <taxon>Pentapetalae</taxon>
        <taxon>asterids</taxon>
        <taxon>lamiids</taxon>
        <taxon>Boraginales</taxon>
        <taxon>Boraginaceae</taxon>
        <taxon>Boraginoideae</taxon>
        <taxon>Lithospermeae</taxon>
        <taxon>Lithospermum</taxon>
    </lineage>
</organism>
<dbReference type="AlphaFoldDB" id="A0AAV3RTP7"/>
<evidence type="ECO:0000256" key="1">
    <source>
        <dbReference type="SAM" id="MobiDB-lite"/>
    </source>
</evidence>
<proteinExistence type="predicted"/>